<accession>A0ABW5CS86</accession>
<keyword evidence="2" id="KW-0732">Signal</keyword>
<evidence type="ECO:0000256" key="1">
    <source>
        <dbReference type="PROSITE-ProRule" id="PRU00339"/>
    </source>
</evidence>
<feature type="repeat" description="TPR" evidence="1">
    <location>
        <begin position="442"/>
        <end position="475"/>
    </location>
</feature>
<sequence>MAKPHPFFLLWCLAFFIGISANASSTFTSGISRSYAETIKLRLGNGRNLIRAELQRDPQNAVALLVANYQDFLTLCVQQNPKQFEQLVKAQENRLDRLTSLKERSAWVDYSIAEVRTHLAVSKLLLGNRLASAWEFRQAYLQYEANARRYPSFLPNKKTLGAMQVLIGSVPDTYRWFLNIIGMRGSVPAGMANLKAATSNSNPFQQEAQVMYVLLQQLLDQQHDLDAQQQVNKLVQESPDNLLYTFVAMYLHKKTKVSEQALQFYLKRPTGAQYLAFPYLHHMAADLYLYRGDYSRSIQENKLFLETHKGEHYLKAAHYKLYLANWFGNNKQQASWHYREINRVGSKVVEEDIYAARFVEQQTPLNNHLMLARLRSDGGYYKEALAGLNKMRITENTPLPEKAEYYYRKARIYHGLHQVAEAKQHYEYTIRVCGSSDLYFAPNAALQLGYLYQEEKNFTKAKVWYRKALNYKGHEYKNSIDHKAKLALSSLE</sequence>
<dbReference type="InterPro" id="IPR011990">
    <property type="entry name" value="TPR-like_helical_dom_sf"/>
</dbReference>
<comment type="caution">
    <text evidence="3">The sequence shown here is derived from an EMBL/GenBank/DDBJ whole genome shotgun (WGS) entry which is preliminary data.</text>
</comment>
<feature type="chain" id="PRO_5047109126" evidence="2">
    <location>
        <begin position="24"/>
        <end position="492"/>
    </location>
</feature>
<evidence type="ECO:0000313" key="4">
    <source>
        <dbReference type="Proteomes" id="UP001597374"/>
    </source>
</evidence>
<dbReference type="Proteomes" id="UP001597374">
    <property type="component" value="Unassembled WGS sequence"/>
</dbReference>
<keyword evidence="4" id="KW-1185">Reference proteome</keyword>
<gene>
    <name evidence="3" type="ORF">ACFSKP_00740</name>
</gene>
<keyword evidence="1" id="KW-0802">TPR repeat</keyword>
<protein>
    <submittedName>
        <fullName evidence="3">Tetratricopeptide repeat protein</fullName>
    </submittedName>
</protein>
<dbReference type="PROSITE" id="PS50005">
    <property type="entry name" value="TPR"/>
    <property type="match status" value="1"/>
</dbReference>
<dbReference type="Gene3D" id="1.25.40.10">
    <property type="entry name" value="Tetratricopeptide repeat domain"/>
    <property type="match status" value="1"/>
</dbReference>
<name>A0ABW5CS86_9BACT</name>
<dbReference type="SUPFAM" id="SSF48452">
    <property type="entry name" value="TPR-like"/>
    <property type="match status" value="1"/>
</dbReference>
<organism evidence="3 4">
    <name type="scientific">Pontibacter ruber</name>
    <dbReference type="NCBI Taxonomy" id="1343895"/>
    <lineage>
        <taxon>Bacteria</taxon>
        <taxon>Pseudomonadati</taxon>
        <taxon>Bacteroidota</taxon>
        <taxon>Cytophagia</taxon>
        <taxon>Cytophagales</taxon>
        <taxon>Hymenobacteraceae</taxon>
        <taxon>Pontibacter</taxon>
    </lineage>
</organism>
<evidence type="ECO:0000313" key="3">
    <source>
        <dbReference type="EMBL" id="MFD2244759.1"/>
    </source>
</evidence>
<dbReference type="SMART" id="SM00028">
    <property type="entry name" value="TPR"/>
    <property type="match status" value="2"/>
</dbReference>
<feature type="signal peptide" evidence="2">
    <location>
        <begin position="1"/>
        <end position="23"/>
    </location>
</feature>
<dbReference type="InterPro" id="IPR019734">
    <property type="entry name" value="TPR_rpt"/>
</dbReference>
<dbReference type="RefSeq" id="WP_250429863.1">
    <property type="nucleotide sequence ID" value="NZ_JALPRR010000002.1"/>
</dbReference>
<evidence type="ECO:0000256" key="2">
    <source>
        <dbReference type="SAM" id="SignalP"/>
    </source>
</evidence>
<dbReference type="EMBL" id="JBHUIM010000001">
    <property type="protein sequence ID" value="MFD2244759.1"/>
    <property type="molecule type" value="Genomic_DNA"/>
</dbReference>
<reference evidence="4" key="1">
    <citation type="journal article" date="2019" name="Int. J. Syst. Evol. Microbiol.">
        <title>The Global Catalogue of Microorganisms (GCM) 10K type strain sequencing project: providing services to taxonomists for standard genome sequencing and annotation.</title>
        <authorList>
            <consortium name="The Broad Institute Genomics Platform"/>
            <consortium name="The Broad Institute Genome Sequencing Center for Infectious Disease"/>
            <person name="Wu L."/>
            <person name="Ma J."/>
        </authorList>
    </citation>
    <scope>NUCLEOTIDE SEQUENCE [LARGE SCALE GENOMIC DNA]</scope>
    <source>
        <strain evidence="4">CGMCC 4.1782</strain>
    </source>
</reference>
<proteinExistence type="predicted"/>